<dbReference type="InterPro" id="IPR036412">
    <property type="entry name" value="HAD-like_sf"/>
</dbReference>
<proteinExistence type="predicted"/>
<protein>
    <recommendedName>
        <fullName evidence="2">FCP1 homology domain-containing protein</fullName>
    </recommendedName>
</protein>
<dbReference type="EMBL" id="LAZR01027886">
    <property type="protein sequence ID" value="KKL64306.1"/>
    <property type="molecule type" value="Genomic_DNA"/>
</dbReference>
<accession>A0A0F9EDM2</accession>
<dbReference type="Gene3D" id="3.40.50.1000">
    <property type="entry name" value="HAD superfamily/HAD-like"/>
    <property type="match status" value="1"/>
</dbReference>
<reference evidence="1" key="1">
    <citation type="journal article" date="2015" name="Nature">
        <title>Complex archaea that bridge the gap between prokaryotes and eukaryotes.</title>
        <authorList>
            <person name="Spang A."/>
            <person name="Saw J.H."/>
            <person name="Jorgensen S.L."/>
            <person name="Zaremba-Niedzwiedzka K."/>
            <person name="Martijn J."/>
            <person name="Lind A.E."/>
            <person name="van Eijk R."/>
            <person name="Schleper C."/>
            <person name="Guy L."/>
            <person name="Ettema T.J."/>
        </authorList>
    </citation>
    <scope>NUCLEOTIDE SEQUENCE</scope>
</reference>
<dbReference type="SUPFAM" id="SSF56784">
    <property type="entry name" value="HAD-like"/>
    <property type="match status" value="1"/>
</dbReference>
<dbReference type="InterPro" id="IPR023214">
    <property type="entry name" value="HAD_sf"/>
</dbReference>
<evidence type="ECO:0008006" key="2">
    <source>
        <dbReference type="Google" id="ProtNLM"/>
    </source>
</evidence>
<sequence length="116" mass="13581">MKNKRLNKRLMIDLDGVLFPYSKGYHDGTLYEGPMPGAVDAIESLVKAGFSYYVFTTRMFMSDNPDQQREDIKQWLWVNGFPESEGITCEKLPALAYIDDRAVRFTNWEDIRKRYV</sequence>
<comment type="caution">
    <text evidence="1">The sequence shown here is derived from an EMBL/GenBank/DDBJ whole genome shotgun (WGS) entry which is preliminary data.</text>
</comment>
<name>A0A0F9EDM2_9ZZZZ</name>
<gene>
    <name evidence="1" type="ORF">LCGC14_2166350</name>
</gene>
<evidence type="ECO:0000313" key="1">
    <source>
        <dbReference type="EMBL" id="KKL64306.1"/>
    </source>
</evidence>
<dbReference type="AlphaFoldDB" id="A0A0F9EDM2"/>
<organism evidence="1">
    <name type="scientific">marine sediment metagenome</name>
    <dbReference type="NCBI Taxonomy" id="412755"/>
    <lineage>
        <taxon>unclassified sequences</taxon>
        <taxon>metagenomes</taxon>
        <taxon>ecological metagenomes</taxon>
    </lineage>
</organism>